<evidence type="ECO:0000256" key="5">
    <source>
        <dbReference type="PROSITE-ProRule" id="PRU00277"/>
    </source>
</evidence>
<dbReference type="InterPro" id="IPR001179">
    <property type="entry name" value="PPIase_FKBP_dom"/>
</dbReference>
<gene>
    <name evidence="9" type="ORF">BSYN_23430</name>
</gene>
<feature type="chain" id="PRO_5046061002" description="Peptidyl-prolyl cis-trans isomerase" evidence="7">
    <location>
        <begin position="23"/>
        <end position="185"/>
    </location>
</feature>
<evidence type="ECO:0000256" key="1">
    <source>
        <dbReference type="ARBA" id="ARBA00000971"/>
    </source>
</evidence>
<evidence type="ECO:0000313" key="10">
    <source>
        <dbReference type="Proteomes" id="UP001496674"/>
    </source>
</evidence>
<accession>A0ABM8IKA9</accession>
<comment type="catalytic activity">
    <reaction evidence="1 5 6">
        <text>[protein]-peptidylproline (omega=180) = [protein]-peptidylproline (omega=0)</text>
        <dbReference type="Rhea" id="RHEA:16237"/>
        <dbReference type="Rhea" id="RHEA-COMP:10747"/>
        <dbReference type="Rhea" id="RHEA-COMP:10748"/>
        <dbReference type="ChEBI" id="CHEBI:83833"/>
        <dbReference type="ChEBI" id="CHEBI:83834"/>
        <dbReference type="EC" id="5.2.1.8"/>
    </reaction>
</comment>
<dbReference type="SUPFAM" id="SSF54534">
    <property type="entry name" value="FKBP-like"/>
    <property type="match status" value="1"/>
</dbReference>
<evidence type="ECO:0000256" key="2">
    <source>
        <dbReference type="ARBA" id="ARBA00006577"/>
    </source>
</evidence>
<dbReference type="Proteomes" id="UP001496674">
    <property type="component" value="Chromosome"/>
</dbReference>
<keyword evidence="4 5" id="KW-0413">Isomerase</keyword>
<name>A0ABM8IKA9_9BACE</name>
<comment type="similarity">
    <text evidence="2 6">Belongs to the FKBP-type PPIase family.</text>
</comment>
<dbReference type="RefSeq" id="WP_353331113.1">
    <property type="nucleotide sequence ID" value="NZ_AP028055.1"/>
</dbReference>
<dbReference type="GO" id="GO:0016853">
    <property type="term" value="F:isomerase activity"/>
    <property type="evidence" value="ECO:0007669"/>
    <property type="project" value="UniProtKB-KW"/>
</dbReference>
<proteinExistence type="inferred from homology"/>
<protein>
    <recommendedName>
        <fullName evidence="6">Peptidyl-prolyl cis-trans isomerase</fullName>
        <ecNumber evidence="6">5.2.1.8</ecNumber>
    </recommendedName>
</protein>
<dbReference type="EC" id="5.2.1.8" evidence="6"/>
<dbReference type="PANTHER" id="PTHR43811:SF19">
    <property type="entry name" value="39 KDA FK506-BINDING NUCLEAR PROTEIN"/>
    <property type="match status" value="1"/>
</dbReference>
<keyword evidence="7" id="KW-0732">Signal</keyword>
<reference evidence="9 10" key="1">
    <citation type="submission" date="2023-04" db="EMBL/GenBank/DDBJ databases">
        <title>Draft genome sequence of acteroides sedimenti strain YN3PY1.</title>
        <authorList>
            <person name="Yoshida N."/>
        </authorList>
    </citation>
    <scope>NUCLEOTIDE SEQUENCE [LARGE SCALE GENOMIC DNA]</scope>
    <source>
        <strain evidence="9 10">YN3PY1</strain>
    </source>
</reference>
<feature type="signal peptide" evidence="7">
    <location>
        <begin position="1"/>
        <end position="22"/>
    </location>
</feature>
<sequence>MNKKIFLLPALLLMLFAFFSCNETNGVDEYANWQNRNQTFIDSLQNVIDTKSNPNLFVVPLMSTTKYKIYAEKVAGYNEIGSRPLDTDTVQVYYRGKLINGEVFDQCFTGVNPSPEFDVPFKTVVGSGVITGWTEVLRQMKKGERWIVYIPHQLAYGTAGSGKILGYSTLIFDMNLVNIWSPKGK</sequence>
<organism evidence="9 10">
    <name type="scientific">Bacteroides sedimenti</name>
    <dbReference type="NCBI Taxonomy" id="2136147"/>
    <lineage>
        <taxon>Bacteria</taxon>
        <taxon>Pseudomonadati</taxon>
        <taxon>Bacteroidota</taxon>
        <taxon>Bacteroidia</taxon>
        <taxon>Bacteroidales</taxon>
        <taxon>Bacteroidaceae</taxon>
        <taxon>Bacteroides</taxon>
    </lineage>
</organism>
<feature type="domain" description="PPIase FKBP-type" evidence="8">
    <location>
        <begin position="87"/>
        <end position="180"/>
    </location>
</feature>
<dbReference type="Gene3D" id="3.10.50.40">
    <property type="match status" value="1"/>
</dbReference>
<dbReference type="EMBL" id="AP028055">
    <property type="protein sequence ID" value="BEH00079.1"/>
    <property type="molecule type" value="Genomic_DNA"/>
</dbReference>
<keyword evidence="10" id="KW-1185">Reference proteome</keyword>
<evidence type="ECO:0000256" key="4">
    <source>
        <dbReference type="ARBA" id="ARBA00023235"/>
    </source>
</evidence>
<evidence type="ECO:0000313" key="9">
    <source>
        <dbReference type="EMBL" id="BEH00079.1"/>
    </source>
</evidence>
<evidence type="ECO:0000256" key="3">
    <source>
        <dbReference type="ARBA" id="ARBA00023110"/>
    </source>
</evidence>
<dbReference type="PROSITE" id="PS50059">
    <property type="entry name" value="FKBP_PPIASE"/>
    <property type="match status" value="1"/>
</dbReference>
<keyword evidence="3 5" id="KW-0697">Rotamase</keyword>
<dbReference type="PANTHER" id="PTHR43811">
    <property type="entry name" value="FKBP-TYPE PEPTIDYL-PROLYL CIS-TRANS ISOMERASE FKPA"/>
    <property type="match status" value="1"/>
</dbReference>
<evidence type="ECO:0000256" key="7">
    <source>
        <dbReference type="SAM" id="SignalP"/>
    </source>
</evidence>
<dbReference type="PROSITE" id="PS51257">
    <property type="entry name" value="PROKAR_LIPOPROTEIN"/>
    <property type="match status" value="1"/>
</dbReference>
<dbReference type="InterPro" id="IPR046357">
    <property type="entry name" value="PPIase_dom_sf"/>
</dbReference>
<evidence type="ECO:0000259" key="8">
    <source>
        <dbReference type="PROSITE" id="PS50059"/>
    </source>
</evidence>
<evidence type="ECO:0000256" key="6">
    <source>
        <dbReference type="RuleBase" id="RU003915"/>
    </source>
</evidence>
<dbReference type="Pfam" id="PF00254">
    <property type="entry name" value="FKBP_C"/>
    <property type="match status" value="1"/>
</dbReference>